<dbReference type="CDD" id="cd18820">
    <property type="entry name" value="GH43_LbAraf43-like"/>
    <property type="match status" value="1"/>
</dbReference>
<accession>A0A9P4QVM8</accession>
<evidence type="ECO:0000313" key="6">
    <source>
        <dbReference type="EMBL" id="KAF2731929.1"/>
    </source>
</evidence>
<sequence>MAYPGQQQNANHTHMHMPPYNDHILTITEKSCADPYVVWDNGVYYMTFTTGGGVDIWSSDSLFDFEKRCRKDVIWTPPPNTPYSGDIWAPEIHIIQGQWWAYFAADDPAHGNKSHRMYVLEGPPASQSPCDRSKWTFHGALAGMPPNQWAIDGTVLTLHGGLCFVYSGWPLNSANPADESKQELYLIEMLGPTACTGAPILISTPTHAWEFSGRSGINEGPQILSSPDGRWLGIAYSCAGSWTSEYKMGVLEFRGGSPLDSRNWVKWGRPLLEASKDGKAPYGPGHGNFVGVSGPGGREVWGVFHATDRRTGWEGRRARVMRVGWGPNGPYMGSGECGGCCEDVNHFLHGAPLGACGGHTGGGGGGQIDYKKELKGLVGEAKGLLKRFTK</sequence>
<dbReference type="SUPFAM" id="SSF75005">
    <property type="entry name" value="Arabinanase/levansucrase/invertase"/>
    <property type="match status" value="1"/>
</dbReference>
<proteinExistence type="inferred from homology"/>
<dbReference type="Pfam" id="PF04616">
    <property type="entry name" value="Glyco_hydro_43"/>
    <property type="match status" value="1"/>
</dbReference>
<keyword evidence="4 5" id="KW-0326">Glycosidase</keyword>
<dbReference type="InterPro" id="IPR023296">
    <property type="entry name" value="Glyco_hydro_beta-prop_sf"/>
</dbReference>
<evidence type="ECO:0000313" key="7">
    <source>
        <dbReference type="Proteomes" id="UP000799444"/>
    </source>
</evidence>
<comment type="caution">
    <text evidence="6">The sequence shown here is derived from an EMBL/GenBank/DDBJ whole genome shotgun (WGS) entry which is preliminary data.</text>
</comment>
<keyword evidence="7" id="KW-1185">Reference proteome</keyword>
<evidence type="ECO:0000256" key="4">
    <source>
        <dbReference type="ARBA" id="ARBA00023295"/>
    </source>
</evidence>
<dbReference type="GO" id="GO:0004553">
    <property type="term" value="F:hydrolase activity, hydrolyzing O-glycosyl compounds"/>
    <property type="evidence" value="ECO:0007669"/>
    <property type="project" value="InterPro"/>
</dbReference>
<dbReference type="PANTHER" id="PTHR43817">
    <property type="entry name" value="GLYCOSYL HYDROLASE"/>
    <property type="match status" value="1"/>
</dbReference>
<dbReference type="AlphaFoldDB" id="A0A9P4QVM8"/>
<evidence type="ECO:0000256" key="2">
    <source>
        <dbReference type="ARBA" id="ARBA00022729"/>
    </source>
</evidence>
<reference evidence="6" key="1">
    <citation type="journal article" date="2020" name="Stud. Mycol.">
        <title>101 Dothideomycetes genomes: a test case for predicting lifestyles and emergence of pathogens.</title>
        <authorList>
            <person name="Haridas S."/>
            <person name="Albert R."/>
            <person name="Binder M."/>
            <person name="Bloem J."/>
            <person name="Labutti K."/>
            <person name="Salamov A."/>
            <person name="Andreopoulos B."/>
            <person name="Baker S."/>
            <person name="Barry K."/>
            <person name="Bills G."/>
            <person name="Bluhm B."/>
            <person name="Cannon C."/>
            <person name="Castanera R."/>
            <person name="Culley D."/>
            <person name="Daum C."/>
            <person name="Ezra D."/>
            <person name="Gonzalez J."/>
            <person name="Henrissat B."/>
            <person name="Kuo A."/>
            <person name="Liang C."/>
            <person name="Lipzen A."/>
            <person name="Lutzoni F."/>
            <person name="Magnuson J."/>
            <person name="Mondo S."/>
            <person name="Nolan M."/>
            <person name="Ohm R."/>
            <person name="Pangilinan J."/>
            <person name="Park H.-J."/>
            <person name="Ramirez L."/>
            <person name="Alfaro M."/>
            <person name="Sun H."/>
            <person name="Tritt A."/>
            <person name="Yoshinaga Y."/>
            <person name="Zwiers L.-H."/>
            <person name="Turgeon B."/>
            <person name="Goodwin S."/>
            <person name="Spatafora J."/>
            <person name="Crous P."/>
            <person name="Grigoriev I."/>
        </authorList>
    </citation>
    <scope>NUCLEOTIDE SEQUENCE</scope>
    <source>
        <strain evidence="6">CBS 125425</strain>
    </source>
</reference>
<name>A0A9P4QVM8_9PLEO</name>
<protein>
    <submittedName>
        <fullName evidence="6">Arabinanase/levansucrase/invertase</fullName>
    </submittedName>
</protein>
<keyword evidence="2" id="KW-0732">Signal</keyword>
<dbReference type="Gene3D" id="2.115.10.20">
    <property type="entry name" value="Glycosyl hydrolase domain, family 43"/>
    <property type="match status" value="1"/>
</dbReference>
<dbReference type="InterPro" id="IPR006710">
    <property type="entry name" value="Glyco_hydro_43"/>
</dbReference>
<dbReference type="GO" id="GO:0005975">
    <property type="term" value="P:carbohydrate metabolic process"/>
    <property type="evidence" value="ECO:0007669"/>
    <property type="project" value="InterPro"/>
</dbReference>
<dbReference type="OrthoDB" id="272289at2759"/>
<comment type="similarity">
    <text evidence="1 5">Belongs to the glycosyl hydrolase 43 family.</text>
</comment>
<dbReference type="Proteomes" id="UP000799444">
    <property type="component" value="Unassembled WGS sequence"/>
</dbReference>
<dbReference type="PANTHER" id="PTHR43817:SF1">
    <property type="entry name" value="HYDROLASE, FAMILY 43, PUTATIVE (AFU_ORTHOLOGUE AFUA_3G01660)-RELATED"/>
    <property type="match status" value="1"/>
</dbReference>
<dbReference type="EMBL" id="ML996186">
    <property type="protein sequence ID" value="KAF2731929.1"/>
    <property type="molecule type" value="Genomic_DNA"/>
</dbReference>
<evidence type="ECO:0000256" key="3">
    <source>
        <dbReference type="ARBA" id="ARBA00022801"/>
    </source>
</evidence>
<gene>
    <name evidence="6" type="ORF">EJ04DRAFT_497749</name>
</gene>
<evidence type="ECO:0000256" key="5">
    <source>
        <dbReference type="RuleBase" id="RU361187"/>
    </source>
</evidence>
<organism evidence="6 7">
    <name type="scientific">Polyplosphaeria fusca</name>
    <dbReference type="NCBI Taxonomy" id="682080"/>
    <lineage>
        <taxon>Eukaryota</taxon>
        <taxon>Fungi</taxon>
        <taxon>Dikarya</taxon>
        <taxon>Ascomycota</taxon>
        <taxon>Pezizomycotina</taxon>
        <taxon>Dothideomycetes</taxon>
        <taxon>Pleosporomycetidae</taxon>
        <taxon>Pleosporales</taxon>
        <taxon>Tetraplosphaeriaceae</taxon>
        <taxon>Polyplosphaeria</taxon>
    </lineage>
</organism>
<evidence type="ECO:0000256" key="1">
    <source>
        <dbReference type="ARBA" id="ARBA00009865"/>
    </source>
</evidence>
<keyword evidence="3 5" id="KW-0378">Hydrolase</keyword>